<dbReference type="InterPro" id="IPR013780">
    <property type="entry name" value="Glyco_hydro_b"/>
</dbReference>
<dbReference type="PANTHER" id="PTHR43447">
    <property type="entry name" value="ALPHA-AMYLASE"/>
    <property type="match status" value="1"/>
</dbReference>
<dbReference type="Gene3D" id="2.60.40.1180">
    <property type="entry name" value="Golgi alpha-mannosidase II"/>
    <property type="match status" value="1"/>
</dbReference>
<feature type="signal peptide" evidence="1">
    <location>
        <begin position="1"/>
        <end position="44"/>
    </location>
</feature>
<evidence type="ECO:0000259" key="2">
    <source>
        <dbReference type="SMART" id="SM00642"/>
    </source>
</evidence>
<keyword evidence="1" id="KW-0732">Signal</keyword>
<comment type="caution">
    <text evidence="3">The sequence shown here is derived from an EMBL/GenBank/DDBJ whole genome shotgun (WGS) entry which is preliminary data.</text>
</comment>
<gene>
    <name evidence="3" type="ORF">GCM10011378_03280</name>
</gene>
<dbReference type="SUPFAM" id="SSF51445">
    <property type="entry name" value="(Trans)glycosidases"/>
    <property type="match status" value="1"/>
</dbReference>
<dbReference type="SMART" id="SM00642">
    <property type="entry name" value="Aamy"/>
    <property type="match status" value="1"/>
</dbReference>
<organism evidence="3 4">
    <name type="scientific">Hymenobacter glacieicola</name>
    <dbReference type="NCBI Taxonomy" id="1562124"/>
    <lineage>
        <taxon>Bacteria</taxon>
        <taxon>Pseudomonadati</taxon>
        <taxon>Bacteroidota</taxon>
        <taxon>Cytophagia</taxon>
        <taxon>Cytophagales</taxon>
        <taxon>Hymenobacteraceae</taxon>
        <taxon>Hymenobacter</taxon>
    </lineage>
</organism>
<feature type="domain" description="Glycosyl hydrolase family 13 catalytic" evidence="2">
    <location>
        <begin position="46"/>
        <end position="471"/>
    </location>
</feature>
<dbReference type="InterPro" id="IPR017853">
    <property type="entry name" value="GH"/>
</dbReference>
<dbReference type="EMBL" id="BMGS01000001">
    <property type="protein sequence ID" value="GGG29994.1"/>
    <property type="molecule type" value="Genomic_DNA"/>
</dbReference>
<proteinExistence type="predicted"/>
<dbReference type="Proteomes" id="UP000601361">
    <property type="component" value="Unassembled WGS sequence"/>
</dbReference>
<protein>
    <recommendedName>
        <fullName evidence="2">Glycosyl hydrolase family 13 catalytic domain-containing protein</fullName>
    </recommendedName>
</protein>
<dbReference type="Pfam" id="PF00128">
    <property type="entry name" value="Alpha-amylase"/>
    <property type="match status" value="1"/>
</dbReference>
<evidence type="ECO:0000313" key="3">
    <source>
        <dbReference type="EMBL" id="GGG29994.1"/>
    </source>
</evidence>
<dbReference type="Gene3D" id="3.20.20.80">
    <property type="entry name" value="Glycosidases"/>
    <property type="match status" value="1"/>
</dbReference>
<dbReference type="InterPro" id="IPR006047">
    <property type="entry name" value="GH13_cat_dom"/>
</dbReference>
<evidence type="ECO:0000313" key="4">
    <source>
        <dbReference type="Proteomes" id="UP000601361"/>
    </source>
</evidence>
<keyword evidence="4" id="KW-1185">Reference proteome</keyword>
<evidence type="ECO:0000256" key="1">
    <source>
        <dbReference type="SAM" id="SignalP"/>
    </source>
</evidence>
<name>A0ABQ1WGM6_9BACT</name>
<reference evidence="4" key="1">
    <citation type="journal article" date="2019" name="Int. J. Syst. Evol. Microbiol.">
        <title>The Global Catalogue of Microorganisms (GCM) 10K type strain sequencing project: providing services to taxonomists for standard genome sequencing and annotation.</title>
        <authorList>
            <consortium name="The Broad Institute Genomics Platform"/>
            <consortium name="The Broad Institute Genome Sequencing Center for Infectious Disease"/>
            <person name="Wu L."/>
            <person name="Ma J."/>
        </authorList>
    </citation>
    <scope>NUCLEOTIDE SEQUENCE [LARGE SCALE GENOMIC DNA]</scope>
    <source>
        <strain evidence="4">CGMCC 1.12990</strain>
    </source>
</reference>
<feature type="chain" id="PRO_5047478349" description="Glycosyl hydrolase family 13 catalytic domain-containing protein" evidence="1">
    <location>
        <begin position="45"/>
        <end position="803"/>
    </location>
</feature>
<accession>A0ABQ1WGM6</accession>
<sequence length="803" mass="87144">MRRFFFPPTNSHIFHMHNCTRSWWRKLTLAAAALLVLGGQPAKAQKVVLQGYWWDYWNTNYPNGWANYIALLAPRLKAMGIDAVWLPPSIKNGNQGNGYSPFDNYDLGDKYQKGFTATRLGTKDELLRAVAVLHANGIEVVQDIVLNHNDGAGSQTGAGGQDPAAWEDGSTSKYKNFRYVSYSKPATTEDAANYLARNGRFPKNWQNFNPNPGNNSTSGDWNAVYFGPDVSYYSGSYGQSSNATFNPAQTADYMRTNVRNWLIWYKKQVGFDGVRMDAVKHFPDAASEDFLYNLQSNAGWASGGATMYAVGEWVGSAGQMDGWVANVQNRAGTFDFSLRNGLYNIVSGGGNFDLGSLPGYQQSARVVNINGTYVHRTVPFVNNHDTFRPQVDAGGNYTGWNTGSELAPHIDPFDPRLSATYAAALALDGSPQIFFEDLFNVGSTSKRYSHQPTSTTDLPVRDDLNNLIWCHQNLRFKDGAYKVRYQAADHLVIERSTKAIIGINDNFTAWQSNTVACDFAPGTVLKDYSGANGTATVTVSGTKTVTINTPPCNGTASAGRRGYSVWAPTGIGTNYTRPALATTQEWELADDLGDSHASSLKQGGQLPASSTAYRTAGRIFAASGQAVTYNLFPTDATRSLSVELVNGSGTVLSSKTGVGNLTGTYTPTATGWITLRAKNAVATNPAQRAFVKATYTAPAVLSTTALRESTVTAAPAATPTDTDLLVYPNPTSADRIDVVLQSPQDVTASLRLLDLTGRLVHEQSVRLYPGSTEQRLTVGRALPAGVYQLHVPELGLSRKVVVR</sequence>